<organism evidence="1">
    <name type="scientific">viral metagenome</name>
    <dbReference type="NCBI Taxonomy" id="1070528"/>
    <lineage>
        <taxon>unclassified sequences</taxon>
        <taxon>metagenomes</taxon>
        <taxon>organismal metagenomes</taxon>
    </lineage>
</organism>
<name>A0A6C0CZK2_9ZZZZ</name>
<proteinExistence type="predicted"/>
<reference evidence="1" key="1">
    <citation type="journal article" date="2020" name="Nature">
        <title>Giant virus diversity and host interactions through global metagenomics.</title>
        <authorList>
            <person name="Schulz F."/>
            <person name="Roux S."/>
            <person name="Paez-Espino D."/>
            <person name="Jungbluth S."/>
            <person name="Walsh D.A."/>
            <person name="Denef V.J."/>
            <person name="McMahon K.D."/>
            <person name="Konstantinidis K.T."/>
            <person name="Eloe-Fadrosh E.A."/>
            <person name="Kyrpides N.C."/>
            <person name="Woyke T."/>
        </authorList>
    </citation>
    <scope>NUCLEOTIDE SEQUENCE</scope>
    <source>
        <strain evidence="1">GVMAG-M-3300023174-104</strain>
    </source>
</reference>
<accession>A0A6C0CZK2</accession>
<sequence>MSENQTTTTNSVVTTTTTSFETTLLKTFFDMTTHLKIFHWQTEYFSHHKSTDELVSELLEGMDEFLEIYQGMIGHRVSIDSSSLTISNMNKKKILSKMKKFISYLGVVETIIPKRTQTKKKENFNGLLNLRDELIGKVQQTMYLLTFV</sequence>
<evidence type="ECO:0000313" key="1">
    <source>
        <dbReference type="EMBL" id="QHT10246.1"/>
    </source>
</evidence>
<protein>
    <submittedName>
        <fullName evidence="1">Uncharacterized protein</fullName>
    </submittedName>
</protein>
<dbReference type="Pfam" id="PF19174">
    <property type="entry name" value="DUF5856"/>
    <property type="match status" value="1"/>
</dbReference>
<dbReference type="InterPro" id="IPR043876">
    <property type="entry name" value="DUF5856"/>
</dbReference>
<dbReference type="AlphaFoldDB" id="A0A6C0CZK2"/>
<dbReference type="EMBL" id="MN739519">
    <property type="protein sequence ID" value="QHT10246.1"/>
    <property type="molecule type" value="Genomic_DNA"/>
</dbReference>